<feature type="transmembrane region" description="Helical" evidence="7">
    <location>
        <begin position="475"/>
        <end position="497"/>
    </location>
</feature>
<dbReference type="EMBL" id="MCGO01000003">
    <property type="protein sequence ID" value="ORY52668.1"/>
    <property type="molecule type" value="Genomic_DNA"/>
</dbReference>
<feature type="domain" description="Threonine/serine exporter-like N-terminal" evidence="8">
    <location>
        <begin position="436"/>
        <end position="589"/>
    </location>
</feature>
<sequence>MSGDTTHPIDKASRSLSSEHVLDISHAPDHRSPLHHVVDTEHLDEPGPIPSERTRSRSTSRPTSAQRGRVNAPSNMISENSDLPTHHQLNITREASIPITRPSSARTRPFSGGRPRLLIPNRPNSIISETEKVNDPDSTSNIIENEHLINLLDEFLYASTIDDEGHPVCTPSRMKLEFDTKTVEIQPDTLKNIERFVMLLVKSLQGFGVPTHLLEFHASEVAKGLGHPAAFAIFPSFIIATFAHNFQSHGDANYEILRNPALAQTIFIHTSPGLNMYKLQLVKELCTRVSSYKKDGPAAESNKAASNASLKQPRFSLTKKLSFAIPEQNLLNNLQKGSKSSLNTSFRKLAQTRVSEDDEEHLICDSVLHKEPSVSSTDAERNNQIAQLKQIILGVASRGDNVYQALDQVVETAKTENLPEDVIARQAQRIKNAFAVIAVEDATSKLEEILALPPLYPRWVQVLASGTNSGCLSGLFFGGGVADIIVSVVLGSGVSAVGKIIRPPFDKTFEFFAAAVVAMTVRFLMYLGIPLCYASVTITSIITLVQGISITMAMVELATRNMVSGTTRLFSGLTMTCLIGFGLEFGLQVISGIMQIPKNAGDISDPNADNIYFPNNCVAVNPQWKWLLFPLAVLAQAVNMNAHYQQMPGMFVSAGIVFLVRLYLTKWFNFQIAVAASAFACGCFSNVYARIRGLPAMVPTYAGMMLLVPGSMAVRSVTELIGSDPTQGVSMVMTIVSVSLAIALGLFLAVTVIVPIQDWSDYLRGKHRKVDDLENLRF</sequence>
<dbReference type="InterPro" id="IPR051361">
    <property type="entry name" value="ThrE/Ser_Exporter"/>
</dbReference>
<keyword evidence="11" id="KW-1185">Reference proteome</keyword>
<dbReference type="OrthoDB" id="413008at2759"/>
<dbReference type="InterPro" id="IPR024528">
    <property type="entry name" value="ThrE_2"/>
</dbReference>
<comment type="similarity">
    <text evidence="5">Belongs to the ThrE exporter (TC 2.A.79) family.</text>
</comment>
<feature type="transmembrane region" description="Helical" evidence="7">
    <location>
        <begin position="569"/>
        <end position="590"/>
    </location>
</feature>
<dbReference type="PANTHER" id="PTHR31082:SF4">
    <property type="entry name" value="PHEROMONE-REGULATED MEMBRANE PROTEIN 10"/>
    <property type="match status" value="1"/>
</dbReference>
<evidence type="ECO:0000256" key="5">
    <source>
        <dbReference type="ARBA" id="ARBA00034125"/>
    </source>
</evidence>
<evidence type="ECO:0000256" key="3">
    <source>
        <dbReference type="ARBA" id="ARBA00022989"/>
    </source>
</evidence>
<keyword evidence="4 7" id="KW-0472">Membrane</keyword>
<evidence type="ECO:0000256" key="1">
    <source>
        <dbReference type="ARBA" id="ARBA00004141"/>
    </source>
</evidence>
<dbReference type="GO" id="GO:0022857">
    <property type="term" value="F:transmembrane transporter activity"/>
    <property type="evidence" value="ECO:0007669"/>
    <property type="project" value="InterPro"/>
</dbReference>
<dbReference type="GO" id="GO:0016020">
    <property type="term" value="C:membrane"/>
    <property type="evidence" value="ECO:0007669"/>
    <property type="project" value="UniProtKB-SubCell"/>
</dbReference>
<dbReference type="InterPro" id="IPR010619">
    <property type="entry name" value="ThrE-like_N"/>
</dbReference>
<feature type="transmembrane region" description="Helical" evidence="7">
    <location>
        <begin position="670"/>
        <end position="689"/>
    </location>
</feature>
<accession>A0A1Y2D069</accession>
<evidence type="ECO:0000256" key="4">
    <source>
        <dbReference type="ARBA" id="ARBA00023136"/>
    </source>
</evidence>
<evidence type="ECO:0000256" key="7">
    <source>
        <dbReference type="SAM" id="Phobius"/>
    </source>
</evidence>
<dbReference type="AlphaFoldDB" id="A0A1Y2D069"/>
<keyword evidence="2 7" id="KW-0812">Transmembrane</keyword>
<evidence type="ECO:0000256" key="6">
    <source>
        <dbReference type="SAM" id="MobiDB-lite"/>
    </source>
</evidence>
<comment type="subcellular location">
    <subcellularLocation>
        <location evidence="1">Membrane</location>
        <topology evidence="1">Multi-pass membrane protein</topology>
    </subcellularLocation>
</comment>
<evidence type="ECO:0000259" key="8">
    <source>
        <dbReference type="Pfam" id="PF06738"/>
    </source>
</evidence>
<evidence type="ECO:0000313" key="10">
    <source>
        <dbReference type="EMBL" id="ORY52668.1"/>
    </source>
</evidence>
<feature type="transmembrane region" description="Helical" evidence="7">
    <location>
        <begin position="647"/>
        <end position="664"/>
    </location>
</feature>
<dbReference type="Proteomes" id="UP000193642">
    <property type="component" value="Unassembled WGS sequence"/>
</dbReference>
<protein>
    <recommendedName>
        <fullName evidence="12">DUF1212-domain-containing protein</fullName>
    </recommendedName>
</protein>
<feature type="region of interest" description="Disordered" evidence="6">
    <location>
        <begin position="102"/>
        <end position="121"/>
    </location>
</feature>
<evidence type="ECO:0000259" key="9">
    <source>
        <dbReference type="Pfam" id="PF12821"/>
    </source>
</evidence>
<comment type="caution">
    <text evidence="10">The sequence shown here is derived from an EMBL/GenBank/DDBJ whole genome shotgun (WGS) entry which is preliminary data.</text>
</comment>
<evidence type="ECO:0000256" key="2">
    <source>
        <dbReference type="ARBA" id="ARBA00022692"/>
    </source>
</evidence>
<gene>
    <name evidence="10" type="ORF">BCR33DRAFT_711917</name>
</gene>
<dbReference type="Pfam" id="PF06738">
    <property type="entry name" value="ThrE"/>
    <property type="match status" value="1"/>
</dbReference>
<feature type="compositionally biased region" description="Polar residues" evidence="6">
    <location>
        <begin position="72"/>
        <end position="82"/>
    </location>
</feature>
<reference evidence="10 11" key="1">
    <citation type="submission" date="2016-07" db="EMBL/GenBank/DDBJ databases">
        <title>Pervasive Adenine N6-methylation of Active Genes in Fungi.</title>
        <authorList>
            <consortium name="DOE Joint Genome Institute"/>
            <person name="Mondo S.J."/>
            <person name="Dannebaum R.O."/>
            <person name="Kuo R.C."/>
            <person name="Labutti K."/>
            <person name="Haridas S."/>
            <person name="Kuo A."/>
            <person name="Salamov A."/>
            <person name="Ahrendt S.R."/>
            <person name="Lipzen A."/>
            <person name="Sullivan W."/>
            <person name="Andreopoulos W.B."/>
            <person name="Clum A."/>
            <person name="Lindquist E."/>
            <person name="Daum C."/>
            <person name="Ramamoorthy G.K."/>
            <person name="Gryganskyi A."/>
            <person name="Culley D."/>
            <person name="Magnuson J.K."/>
            <person name="James T.Y."/>
            <person name="O'Malley M.A."/>
            <person name="Stajich J.E."/>
            <person name="Spatafora J.W."/>
            <person name="Visel A."/>
            <person name="Grigoriev I.V."/>
        </authorList>
    </citation>
    <scope>NUCLEOTIDE SEQUENCE [LARGE SCALE GENOMIC DNA]</scope>
    <source>
        <strain evidence="10 11">JEL800</strain>
    </source>
</reference>
<feature type="region of interest" description="Disordered" evidence="6">
    <location>
        <begin position="38"/>
        <end position="82"/>
    </location>
</feature>
<feature type="transmembrane region" description="Helical" evidence="7">
    <location>
        <begin position="509"/>
        <end position="529"/>
    </location>
</feature>
<name>A0A1Y2D069_9FUNG</name>
<dbReference type="PANTHER" id="PTHR31082">
    <property type="entry name" value="PHEROMONE-REGULATED MEMBRANE PROTEIN 10"/>
    <property type="match status" value="1"/>
</dbReference>
<feature type="transmembrane region" description="Helical" evidence="7">
    <location>
        <begin position="730"/>
        <end position="756"/>
    </location>
</feature>
<evidence type="ECO:0000313" key="11">
    <source>
        <dbReference type="Proteomes" id="UP000193642"/>
    </source>
</evidence>
<feature type="domain" description="Threonine/Serine exporter ThrE" evidence="9">
    <location>
        <begin position="628"/>
        <end position="751"/>
    </location>
</feature>
<feature type="transmembrane region" description="Helical" evidence="7">
    <location>
        <begin position="535"/>
        <end position="557"/>
    </location>
</feature>
<organism evidence="10 11">
    <name type="scientific">Rhizoclosmatium globosum</name>
    <dbReference type="NCBI Taxonomy" id="329046"/>
    <lineage>
        <taxon>Eukaryota</taxon>
        <taxon>Fungi</taxon>
        <taxon>Fungi incertae sedis</taxon>
        <taxon>Chytridiomycota</taxon>
        <taxon>Chytridiomycota incertae sedis</taxon>
        <taxon>Chytridiomycetes</taxon>
        <taxon>Chytridiales</taxon>
        <taxon>Chytriomycetaceae</taxon>
        <taxon>Rhizoclosmatium</taxon>
    </lineage>
</organism>
<evidence type="ECO:0008006" key="12">
    <source>
        <dbReference type="Google" id="ProtNLM"/>
    </source>
</evidence>
<dbReference type="Pfam" id="PF12821">
    <property type="entry name" value="ThrE_2"/>
    <property type="match status" value="1"/>
</dbReference>
<keyword evidence="3 7" id="KW-1133">Transmembrane helix</keyword>
<proteinExistence type="inferred from homology"/>